<name>A0A8T1K038_9STRA</name>
<feature type="compositionally biased region" description="Polar residues" evidence="1">
    <location>
        <begin position="59"/>
        <end position="69"/>
    </location>
</feature>
<dbReference type="EMBL" id="RCMG01000983">
    <property type="protein sequence ID" value="KAG2840018.1"/>
    <property type="molecule type" value="Genomic_DNA"/>
</dbReference>
<evidence type="ECO:0000313" key="3">
    <source>
        <dbReference type="EMBL" id="KAG2893336.1"/>
    </source>
</evidence>
<dbReference type="Proteomes" id="UP000774804">
    <property type="component" value="Unassembled WGS sequence"/>
</dbReference>
<sequence length="69" mass="7392">MPARASELQSVRHVPPPAQTRPPGTAACSGQVSQPVRRVQQPVRQPVSQPAPNLDPQVHQATHCQASVQ</sequence>
<comment type="caution">
    <text evidence="5">The sequence shown here is derived from an EMBL/GenBank/DDBJ whole genome shotgun (WGS) entry which is preliminary data.</text>
</comment>
<protein>
    <submittedName>
        <fullName evidence="5">Uncharacterized protein</fullName>
    </submittedName>
</protein>
<dbReference type="Proteomes" id="UP000697107">
    <property type="component" value="Unassembled WGS sequence"/>
</dbReference>
<feature type="region of interest" description="Disordered" evidence="1">
    <location>
        <begin position="1"/>
        <end position="69"/>
    </location>
</feature>
<feature type="compositionally biased region" description="Low complexity" evidence="1">
    <location>
        <begin position="31"/>
        <end position="50"/>
    </location>
</feature>
<organism evidence="5 6">
    <name type="scientific">Phytophthora cactorum</name>
    <dbReference type="NCBI Taxonomy" id="29920"/>
    <lineage>
        <taxon>Eukaryota</taxon>
        <taxon>Sar</taxon>
        <taxon>Stramenopiles</taxon>
        <taxon>Oomycota</taxon>
        <taxon>Peronosporomycetes</taxon>
        <taxon>Peronosporales</taxon>
        <taxon>Peronosporaceae</taxon>
        <taxon>Phytophthora</taxon>
    </lineage>
</organism>
<accession>A0A8T1K038</accession>
<dbReference type="EMBL" id="RCMI01000962">
    <property type="protein sequence ID" value="KAG2893336.1"/>
    <property type="molecule type" value="Genomic_DNA"/>
</dbReference>
<evidence type="ECO:0000313" key="2">
    <source>
        <dbReference type="EMBL" id="KAG2840018.1"/>
    </source>
</evidence>
<proteinExistence type="predicted"/>
<evidence type="ECO:0000256" key="1">
    <source>
        <dbReference type="SAM" id="MobiDB-lite"/>
    </source>
</evidence>
<evidence type="ECO:0000313" key="4">
    <source>
        <dbReference type="EMBL" id="KAG2905952.1"/>
    </source>
</evidence>
<dbReference type="EMBL" id="RCML01000947">
    <property type="protein sequence ID" value="KAG2967261.1"/>
    <property type="molecule type" value="Genomic_DNA"/>
</dbReference>
<reference evidence="5" key="1">
    <citation type="submission" date="2018-10" db="EMBL/GenBank/DDBJ databases">
        <title>Effector identification in a new, highly contiguous assembly of the strawberry crown rot pathogen Phytophthora cactorum.</title>
        <authorList>
            <person name="Armitage A.D."/>
            <person name="Nellist C.F."/>
            <person name="Bates H."/>
            <person name="Vickerstaff R.J."/>
            <person name="Harrison R.J."/>
        </authorList>
    </citation>
    <scope>NUCLEOTIDE SEQUENCE</scope>
    <source>
        <strain evidence="2">15-7</strain>
        <strain evidence="3">4032</strain>
        <strain evidence="4">4040</strain>
        <strain evidence="5">P415</strain>
    </source>
</reference>
<dbReference type="Proteomes" id="UP000736787">
    <property type="component" value="Unassembled WGS sequence"/>
</dbReference>
<dbReference type="EMBL" id="RCMK01000976">
    <property type="protein sequence ID" value="KAG2905952.1"/>
    <property type="molecule type" value="Genomic_DNA"/>
</dbReference>
<evidence type="ECO:0000313" key="5">
    <source>
        <dbReference type="EMBL" id="KAG2967261.1"/>
    </source>
</evidence>
<gene>
    <name evidence="2" type="ORF">PC113_g19352</name>
    <name evidence="3" type="ORF">PC115_g18503</name>
    <name evidence="4" type="ORF">PC117_g20630</name>
    <name evidence="5" type="ORF">PC118_g18697</name>
</gene>
<dbReference type="Proteomes" id="UP000735874">
    <property type="component" value="Unassembled WGS sequence"/>
</dbReference>
<evidence type="ECO:0000313" key="6">
    <source>
        <dbReference type="Proteomes" id="UP000697107"/>
    </source>
</evidence>
<dbReference type="AlphaFoldDB" id="A0A8T1K038"/>